<comment type="subcellular location">
    <subcellularLocation>
        <location evidence="1">Cell membrane</location>
        <topology evidence="1">Multi-pass membrane protein</topology>
    </subcellularLocation>
</comment>
<evidence type="ECO:0000313" key="12">
    <source>
        <dbReference type="Proteomes" id="UP001107558"/>
    </source>
</evidence>
<evidence type="ECO:0000256" key="6">
    <source>
        <dbReference type="ARBA" id="ARBA00023136"/>
    </source>
</evidence>
<keyword evidence="3" id="KW-1003">Cell membrane</keyword>
<evidence type="ECO:0000256" key="7">
    <source>
        <dbReference type="SAM" id="Phobius"/>
    </source>
</evidence>
<evidence type="ECO:0000259" key="10">
    <source>
        <dbReference type="Pfam" id="PF07670"/>
    </source>
</evidence>
<feature type="transmembrane region" description="Helical" evidence="7">
    <location>
        <begin position="562"/>
        <end position="584"/>
    </location>
</feature>
<dbReference type="EMBL" id="JADBJN010000002">
    <property type="protein sequence ID" value="KAG5677451.1"/>
    <property type="molecule type" value="Genomic_DNA"/>
</dbReference>
<feature type="transmembrane region" description="Helical" evidence="7">
    <location>
        <begin position="267"/>
        <end position="289"/>
    </location>
</feature>
<dbReference type="Proteomes" id="UP001107558">
    <property type="component" value="Chromosome 2"/>
</dbReference>
<dbReference type="OrthoDB" id="6075923at2759"/>
<proteinExistence type="inferred from homology"/>
<feature type="transmembrane region" description="Helical" evidence="7">
    <location>
        <begin position="429"/>
        <end position="451"/>
    </location>
</feature>
<organism evidence="11 12">
    <name type="scientific">Polypedilum vanderplanki</name>
    <name type="common">Sleeping chironomid midge</name>
    <dbReference type="NCBI Taxonomy" id="319348"/>
    <lineage>
        <taxon>Eukaryota</taxon>
        <taxon>Metazoa</taxon>
        <taxon>Ecdysozoa</taxon>
        <taxon>Arthropoda</taxon>
        <taxon>Hexapoda</taxon>
        <taxon>Insecta</taxon>
        <taxon>Pterygota</taxon>
        <taxon>Neoptera</taxon>
        <taxon>Endopterygota</taxon>
        <taxon>Diptera</taxon>
        <taxon>Nematocera</taxon>
        <taxon>Chironomoidea</taxon>
        <taxon>Chironomidae</taxon>
        <taxon>Chironominae</taxon>
        <taxon>Polypedilum</taxon>
        <taxon>Polypedilum</taxon>
    </lineage>
</organism>
<sequence>MSGVQNNGFRNTEIDENETQFNLYRRPKQSNPENIFLPPVDYDNDDQTQTTLFKEDQKPKQQLWKMIIILVIIHGIIIGYISFATYKFISTRDNCERDCELTLCAPYGMLLLVGGVLYVGLIYFKIIKPYFGKFIYESIFTPIGRFIKNLFKTVISKVILAVVLIAAFIGYIIYETHTDFMRLRALIGISLFVGIGYLISAHRTKIIWRPVVCGAILQFVLGVIFIRWPVGREIFACFGDKVAEFFEYGKEGAAFVYSDFLVYEKGVFAFAILAIIYFFSLCVSILYYVGAMQWILFKLGWVLQSILGTTVCESVNAAGNIFLGQTESPLVIKPYIKKLTHSEIHAVMVSGLSTVSGSVMAAYINFGAEPSHLITASVMAAPASLFFAKLVWPETEESNTSAGNIQLEKSTNTSVLDAASSGASNATDLILNIIANLVAFVAFIAFADGMVKWITYLMGFEDVGVQYILGKIFMPVSWIIGVSWEDSEAVGNVIGTKLIVNEFVGFGVLGGYIERGEISPRSAAIATYAICSFANPASIGIMVGGLSALAPERRPSITKVAIRAFFAACFVTFVTASIAGLLMTDELIHGHYNKLLSTFVK</sequence>
<evidence type="ECO:0000256" key="3">
    <source>
        <dbReference type="ARBA" id="ARBA00022475"/>
    </source>
</evidence>
<reference evidence="11" key="1">
    <citation type="submission" date="2021-03" db="EMBL/GenBank/DDBJ databases">
        <title>Chromosome level genome of the anhydrobiotic midge Polypedilum vanderplanki.</title>
        <authorList>
            <person name="Yoshida Y."/>
            <person name="Kikawada T."/>
            <person name="Gusev O."/>
        </authorList>
    </citation>
    <scope>NUCLEOTIDE SEQUENCE</scope>
    <source>
        <strain evidence="11">NIAS01</strain>
        <tissue evidence="11">Whole body or cell culture</tissue>
    </source>
</reference>
<keyword evidence="12" id="KW-1185">Reference proteome</keyword>
<feature type="transmembrane region" description="Helical" evidence="7">
    <location>
        <begin position="105"/>
        <end position="124"/>
    </location>
</feature>
<evidence type="ECO:0000259" key="9">
    <source>
        <dbReference type="Pfam" id="PF07662"/>
    </source>
</evidence>
<feature type="transmembrane region" description="Helical" evidence="7">
    <location>
        <begin position="525"/>
        <end position="550"/>
    </location>
</feature>
<comment type="similarity">
    <text evidence="2">Belongs to the concentrative nucleoside transporter (CNT) (TC 2.A.41) family.</text>
</comment>
<dbReference type="InterPro" id="IPR002668">
    <property type="entry name" value="CNT_N_dom"/>
</dbReference>
<feature type="domain" description="Concentrative nucleoside transporter C-terminal" evidence="9">
    <location>
        <begin position="372"/>
        <end position="580"/>
    </location>
</feature>
<feature type="transmembrane region" description="Helical" evidence="7">
    <location>
        <begin position="63"/>
        <end position="85"/>
    </location>
</feature>
<comment type="caution">
    <text evidence="11">The sequence shown here is derived from an EMBL/GenBank/DDBJ whole genome shotgun (WGS) entry which is preliminary data.</text>
</comment>
<feature type="domain" description="Nucleoside transporter/FeoB GTPase Gate" evidence="10">
    <location>
        <begin position="270"/>
        <end position="367"/>
    </location>
</feature>
<dbReference type="Pfam" id="PF07670">
    <property type="entry name" value="Gate"/>
    <property type="match status" value="1"/>
</dbReference>
<name>A0A9J6C6K2_POLVA</name>
<keyword evidence="4 7" id="KW-0812">Transmembrane</keyword>
<evidence type="ECO:0008006" key="13">
    <source>
        <dbReference type="Google" id="ProtNLM"/>
    </source>
</evidence>
<keyword evidence="5 7" id="KW-1133">Transmembrane helix</keyword>
<protein>
    <recommendedName>
        <fullName evidence="13">Sodium/nucleoside cotransporter</fullName>
    </recommendedName>
</protein>
<gene>
    <name evidence="11" type="ORF">PVAND_007209</name>
</gene>
<dbReference type="InterPro" id="IPR011657">
    <property type="entry name" value="CNT_C_dom"/>
</dbReference>
<evidence type="ECO:0000256" key="1">
    <source>
        <dbReference type="ARBA" id="ARBA00004651"/>
    </source>
</evidence>
<evidence type="ECO:0000256" key="5">
    <source>
        <dbReference type="ARBA" id="ARBA00022989"/>
    </source>
</evidence>
<feature type="domain" description="Concentrative nucleoside transporter N-terminal" evidence="8">
    <location>
        <begin position="187"/>
        <end position="259"/>
    </location>
</feature>
<keyword evidence="6 7" id="KW-0472">Membrane</keyword>
<evidence type="ECO:0000313" key="11">
    <source>
        <dbReference type="EMBL" id="KAG5677451.1"/>
    </source>
</evidence>
<feature type="transmembrane region" description="Helical" evidence="7">
    <location>
        <begin position="206"/>
        <end position="226"/>
    </location>
</feature>
<dbReference type="AlphaFoldDB" id="A0A9J6C6K2"/>
<dbReference type="InterPro" id="IPR011642">
    <property type="entry name" value="Gate_dom"/>
</dbReference>
<evidence type="ECO:0000259" key="8">
    <source>
        <dbReference type="Pfam" id="PF01773"/>
    </source>
</evidence>
<evidence type="ECO:0000256" key="4">
    <source>
        <dbReference type="ARBA" id="ARBA00022692"/>
    </source>
</evidence>
<dbReference type="InterPro" id="IPR008276">
    <property type="entry name" value="C_nuclsd_transpt"/>
</dbReference>
<accession>A0A9J6C6K2</accession>
<dbReference type="PANTHER" id="PTHR10590:SF4">
    <property type="entry name" value="SOLUTE CARRIER FAMILY 28 MEMBER 3"/>
    <property type="match status" value="1"/>
</dbReference>
<feature type="transmembrane region" description="Helical" evidence="7">
    <location>
        <begin position="180"/>
        <end position="199"/>
    </location>
</feature>
<dbReference type="PANTHER" id="PTHR10590">
    <property type="entry name" value="SODIUM/NUCLEOSIDE COTRANSPORTER"/>
    <property type="match status" value="1"/>
</dbReference>
<dbReference type="GO" id="GO:0005415">
    <property type="term" value="F:nucleoside:sodium symporter activity"/>
    <property type="evidence" value="ECO:0007669"/>
    <property type="project" value="TreeGrafter"/>
</dbReference>
<dbReference type="Pfam" id="PF01773">
    <property type="entry name" value="Nucleos_tra2_N"/>
    <property type="match status" value="1"/>
</dbReference>
<dbReference type="Pfam" id="PF07662">
    <property type="entry name" value="Nucleos_tra2_C"/>
    <property type="match status" value="1"/>
</dbReference>
<dbReference type="GO" id="GO:0005886">
    <property type="term" value="C:plasma membrane"/>
    <property type="evidence" value="ECO:0007669"/>
    <property type="project" value="UniProtKB-SubCell"/>
</dbReference>
<feature type="transmembrane region" description="Helical" evidence="7">
    <location>
        <begin position="154"/>
        <end position="174"/>
    </location>
</feature>
<evidence type="ECO:0000256" key="2">
    <source>
        <dbReference type="ARBA" id="ARBA00009033"/>
    </source>
</evidence>